<dbReference type="EMBL" id="JAWDGP010004069">
    <property type="protein sequence ID" value="KAK3768111.1"/>
    <property type="molecule type" value="Genomic_DNA"/>
</dbReference>
<gene>
    <name evidence="2" type="ORF">RRG08_004652</name>
</gene>
<dbReference type="PANTHER" id="PTHR31057">
    <property type="entry name" value="E3 UFM1-PROTEIN LIGASE 1"/>
    <property type="match status" value="1"/>
</dbReference>
<dbReference type="PANTHER" id="PTHR31057:SF0">
    <property type="entry name" value="E3 UFM1-PROTEIN LIGASE 1"/>
    <property type="match status" value="1"/>
</dbReference>
<feature type="domain" description="E3 UFM1-protein ligase 1-like N-terminal" evidence="1">
    <location>
        <begin position="6"/>
        <end position="74"/>
    </location>
</feature>
<dbReference type="GO" id="GO:1990592">
    <property type="term" value="P:protein K69-linked ufmylation"/>
    <property type="evidence" value="ECO:0007669"/>
    <property type="project" value="TreeGrafter"/>
</dbReference>
<evidence type="ECO:0000313" key="2">
    <source>
        <dbReference type="EMBL" id="KAK3768111.1"/>
    </source>
</evidence>
<protein>
    <recommendedName>
        <fullName evidence="1">E3 UFM1-protein ligase 1-like N-terminal domain-containing protein</fullName>
    </recommendedName>
</protein>
<accession>A0AAE0ZFS1</accession>
<evidence type="ECO:0000259" key="1">
    <source>
        <dbReference type="Pfam" id="PF09743"/>
    </source>
</evidence>
<dbReference type="Proteomes" id="UP001283361">
    <property type="component" value="Unassembled WGS sequence"/>
</dbReference>
<dbReference type="GO" id="GO:0005789">
    <property type="term" value="C:endoplasmic reticulum membrane"/>
    <property type="evidence" value="ECO:0007669"/>
    <property type="project" value="TreeGrafter"/>
</dbReference>
<reference evidence="2" key="1">
    <citation type="journal article" date="2023" name="G3 (Bethesda)">
        <title>A reference genome for the long-term kleptoplast-retaining sea slug Elysia crispata morphotype clarki.</title>
        <authorList>
            <person name="Eastman K.E."/>
            <person name="Pendleton A.L."/>
            <person name="Shaikh M.A."/>
            <person name="Suttiyut T."/>
            <person name="Ogas R."/>
            <person name="Tomko P."/>
            <person name="Gavelis G."/>
            <person name="Widhalm J.R."/>
            <person name="Wisecaver J.H."/>
        </authorList>
    </citation>
    <scope>NUCLEOTIDE SEQUENCE</scope>
    <source>
        <strain evidence="2">ECLA1</strain>
    </source>
</reference>
<dbReference type="GO" id="GO:0034976">
    <property type="term" value="P:response to endoplasmic reticulum stress"/>
    <property type="evidence" value="ECO:0007669"/>
    <property type="project" value="TreeGrafter"/>
</dbReference>
<comment type="caution">
    <text evidence="2">The sequence shown here is derived from an EMBL/GenBank/DDBJ whole genome shotgun (WGS) entry which is preliminary data.</text>
</comment>
<name>A0AAE0ZFS1_9GAST</name>
<dbReference type="GO" id="GO:0061666">
    <property type="term" value="F:UFM1 ligase activity"/>
    <property type="evidence" value="ECO:0007669"/>
    <property type="project" value="InterPro"/>
</dbReference>
<organism evidence="2 3">
    <name type="scientific">Elysia crispata</name>
    <name type="common">lettuce slug</name>
    <dbReference type="NCBI Taxonomy" id="231223"/>
    <lineage>
        <taxon>Eukaryota</taxon>
        <taxon>Metazoa</taxon>
        <taxon>Spiralia</taxon>
        <taxon>Lophotrochozoa</taxon>
        <taxon>Mollusca</taxon>
        <taxon>Gastropoda</taxon>
        <taxon>Heterobranchia</taxon>
        <taxon>Euthyneura</taxon>
        <taxon>Panpulmonata</taxon>
        <taxon>Sacoglossa</taxon>
        <taxon>Placobranchoidea</taxon>
        <taxon>Plakobranchidae</taxon>
        <taxon>Elysia</taxon>
    </lineage>
</organism>
<dbReference type="InterPro" id="IPR018611">
    <property type="entry name" value="Ufl1"/>
</dbReference>
<dbReference type="InterPro" id="IPR056579">
    <property type="entry name" value="Ufl1_N"/>
</dbReference>
<dbReference type="GO" id="GO:0032434">
    <property type="term" value="P:regulation of proteasomal ubiquitin-dependent protein catabolic process"/>
    <property type="evidence" value="ECO:0007669"/>
    <property type="project" value="TreeGrafter"/>
</dbReference>
<dbReference type="AlphaFoldDB" id="A0AAE0ZFS1"/>
<proteinExistence type="predicted"/>
<sequence length="79" mass="9006">MADWEEVRKLAADFQKVQLSTAKQKLSERNVIELVTKLVELRMIDVLYTSDGKTYLTQQQLSKEIKDELIVHGGITTGL</sequence>
<keyword evidence="3" id="KW-1185">Reference proteome</keyword>
<dbReference type="Pfam" id="PF09743">
    <property type="entry name" value="E3_UFM1_ligase"/>
    <property type="match status" value="1"/>
</dbReference>
<evidence type="ECO:0000313" key="3">
    <source>
        <dbReference type="Proteomes" id="UP001283361"/>
    </source>
</evidence>